<dbReference type="GO" id="GO:0016051">
    <property type="term" value="P:carbohydrate biosynthetic process"/>
    <property type="evidence" value="ECO:0007669"/>
    <property type="project" value="InterPro"/>
</dbReference>
<comment type="caution">
    <text evidence="2">The sequence shown here is derived from an EMBL/GenBank/DDBJ whole genome shotgun (WGS) entry which is preliminary data.</text>
</comment>
<dbReference type="AlphaFoldDB" id="A0A1F8ELC5"/>
<dbReference type="InterPro" id="IPR051690">
    <property type="entry name" value="PseI-like"/>
</dbReference>
<proteinExistence type="predicted"/>
<dbReference type="InterPro" id="IPR013785">
    <property type="entry name" value="Aldolase_TIM"/>
</dbReference>
<dbReference type="GO" id="GO:0047444">
    <property type="term" value="F:N-acylneuraminate-9-phosphate synthase activity"/>
    <property type="evidence" value="ECO:0007669"/>
    <property type="project" value="TreeGrafter"/>
</dbReference>
<protein>
    <submittedName>
        <fullName evidence="2">N-acetylneuraminate synthase</fullName>
    </submittedName>
</protein>
<gene>
    <name evidence="2" type="ORF">A2650_02985</name>
</gene>
<dbReference type="EMBL" id="MGJD01000014">
    <property type="protein sequence ID" value="OGN00826.1"/>
    <property type="molecule type" value="Genomic_DNA"/>
</dbReference>
<evidence type="ECO:0000313" key="3">
    <source>
        <dbReference type="Proteomes" id="UP000177117"/>
    </source>
</evidence>
<evidence type="ECO:0000313" key="2">
    <source>
        <dbReference type="EMBL" id="OGN00826.1"/>
    </source>
</evidence>
<accession>A0A1F8ELC5</accession>
<feature type="domain" description="PseI/NeuA/B-like" evidence="1">
    <location>
        <begin position="37"/>
        <end position="271"/>
    </location>
</feature>
<reference evidence="2 3" key="1">
    <citation type="journal article" date="2016" name="Nat. Commun.">
        <title>Thousands of microbial genomes shed light on interconnected biogeochemical processes in an aquifer system.</title>
        <authorList>
            <person name="Anantharaman K."/>
            <person name="Brown C.T."/>
            <person name="Hug L.A."/>
            <person name="Sharon I."/>
            <person name="Castelle C.J."/>
            <person name="Probst A.J."/>
            <person name="Thomas B.C."/>
            <person name="Singh A."/>
            <person name="Wilkins M.J."/>
            <person name="Karaoz U."/>
            <person name="Brodie E.L."/>
            <person name="Williams K.H."/>
            <person name="Hubbard S.S."/>
            <person name="Banfield J.F."/>
        </authorList>
    </citation>
    <scope>NUCLEOTIDE SEQUENCE [LARGE SCALE GENOMIC DNA]</scope>
</reference>
<sequence>MLTVRIGNKLVGLGQPCFIICEIGINHNGSLELAKKLIDMAVAAGCDAVKFQKRTIDVVYTPEELAKPRENPFGPTNGDLKRGLEFGKKEYDEIDRYCRERSMLWFASPWDEASVDFLEQYNPPCYKIASPCNQDKELMLYIKSKGRPIIVSVGMTDDETIEKIVSLLGEDGLIIMHCTSTYPAKDSDLHLANIPRLIQKYPKAIIGYSGHEVGAYPPLIAATLEAQVIERHLTLDRAMWGSDQAASLEMGGLLKLTKEVRLLPIYLGESVKTVLESEKPIEAKLRRKRTL</sequence>
<organism evidence="2 3">
    <name type="scientific">Candidatus Yanofskybacteria bacterium RIFCSPHIGHO2_01_FULL_41_53</name>
    <dbReference type="NCBI Taxonomy" id="1802663"/>
    <lineage>
        <taxon>Bacteria</taxon>
        <taxon>Candidatus Yanofskyibacteriota</taxon>
    </lineage>
</organism>
<evidence type="ECO:0000259" key="1">
    <source>
        <dbReference type="Pfam" id="PF03102"/>
    </source>
</evidence>
<name>A0A1F8ELC5_9BACT</name>
<dbReference type="SUPFAM" id="SSF51569">
    <property type="entry name" value="Aldolase"/>
    <property type="match status" value="1"/>
</dbReference>
<dbReference type="InterPro" id="IPR013132">
    <property type="entry name" value="PseI/NeuA/B-like_N"/>
</dbReference>
<dbReference type="Gene3D" id="3.20.20.70">
    <property type="entry name" value="Aldolase class I"/>
    <property type="match status" value="1"/>
</dbReference>
<dbReference type="PANTHER" id="PTHR42966:SF3">
    <property type="entry name" value="BLR5971 PROTEIN"/>
    <property type="match status" value="1"/>
</dbReference>
<dbReference type="Pfam" id="PF03102">
    <property type="entry name" value="NeuB"/>
    <property type="match status" value="1"/>
</dbReference>
<dbReference type="Proteomes" id="UP000177117">
    <property type="component" value="Unassembled WGS sequence"/>
</dbReference>
<dbReference type="PANTHER" id="PTHR42966">
    <property type="entry name" value="N-ACETYLNEURAMINATE SYNTHASE"/>
    <property type="match status" value="1"/>
</dbReference>